<dbReference type="Proteomes" id="UP000188268">
    <property type="component" value="Unassembled WGS sequence"/>
</dbReference>
<evidence type="ECO:0000259" key="1">
    <source>
        <dbReference type="Pfam" id="PF25334"/>
    </source>
</evidence>
<evidence type="ECO:0000259" key="2">
    <source>
        <dbReference type="Pfam" id="PF25335"/>
    </source>
</evidence>
<protein>
    <recommendedName>
        <fullName evidence="5">Glycine-rich domain-containing protein-like protein</fullName>
    </recommendedName>
</protein>
<dbReference type="InterPro" id="IPR057458">
    <property type="entry name" value="GRDP_C2"/>
</dbReference>
<accession>A0A1R3GEA6</accession>
<dbReference type="EMBL" id="AWWV01014515">
    <property type="protein sequence ID" value="OMO56330.1"/>
    <property type="molecule type" value="Genomic_DNA"/>
</dbReference>
<dbReference type="OMA" id="HEHQKIM"/>
<keyword evidence="4" id="KW-1185">Reference proteome</keyword>
<evidence type="ECO:0008006" key="5">
    <source>
        <dbReference type="Google" id="ProtNLM"/>
    </source>
</evidence>
<feature type="domain" description="GRPD C-terminal" evidence="2">
    <location>
        <begin position="498"/>
        <end position="630"/>
    </location>
</feature>
<dbReference type="OrthoDB" id="2684236at2759"/>
<reference evidence="3 4" key="1">
    <citation type="submission" date="2013-09" db="EMBL/GenBank/DDBJ databases">
        <title>Corchorus capsularis genome sequencing.</title>
        <authorList>
            <person name="Alam M."/>
            <person name="Haque M.S."/>
            <person name="Islam M.S."/>
            <person name="Emdad E.M."/>
            <person name="Islam M.M."/>
            <person name="Ahmed B."/>
            <person name="Halim A."/>
            <person name="Hossen Q.M.M."/>
            <person name="Hossain M.Z."/>
            <person name="Ahmed R."/>
            <person name="Khan M.M."/>
            <person name="Islam R."/>
            <person name="Rashid M.M."/>
            <person name="Khan S.A."/>
            <person name="Rahman M.S."/>
            <person name="Alam M."/>
        </authorList>
    </citation>
    <scope>NUCLEOTIDE SEQUENCE [LARGE SCALE GENOMIC DNA]</scope>
    <source>
        <strain evidence="4">cv. CVL-1</strain>
        <tissue evidence="3">Whole seedling</tissue>
    </source>
</reference>
<sequence>MEIEKQQELEWIEAQKIEISLDLAAAAKKQLEFLAAVDKNRWLYDGPTLQRAIYRYNAYWLPLLAKYQEEENPGEPLVVPLDCEWIWHCHRLNPVRYKTDCEKLYGRILDNSNVVSSLQGTCKSQTEEIWNRLYPDEPYDFDMTKALSDNASETLSGLDKHTDYDLISAVKRQSPFFYQVDRAHMNNDIFIEGAVARYKGFLHLIKRNKENSIKRFCVPTYDIDLIWHTHQLHPVAYSKDLNKAVGKILEHDDTDSDRTKGKKLDVGFIGTTKQYEQIFGLRYWKAGAMYKGSSPSPLTAVPCIPDILSKEVDVTNEYQKVIKLSEIKVVEAVLEFVAVKNLPDEKNENLFVLFSKTQPDVFFNTKQKLTILSESGEKKVATFRCEPSGELLFELVSHSSSHLPGTKTCKTLGTVSLSLREFLVPVSKLSEEKWLDLVPTSGNGSSKPIGLRVAVSFTVPTTAPRAFHMVRSRPSSKGSCFQLPLAGTLPARKGFTRVVDETQAEVIRLQMRESEKAEMKENCPSRKQVIGIAKDGETHTLAEFVGARWSLMDSQWILQYSEEVSENGHLFDLKGNRMVKVFLGRKLDYEPKHCEKHINEGDFMTAVEFSADHPYGQAIALLDRKSGCLKAKEDWFVLPGLISAFILSYTLKKKGQGGLTIDSATKKVNAETDQPANLTTSLVNEVNLDINLTLENEMKTEKDGPCNEGYGGENGIAVQGSTNVMMNSSGCGGCGAGGCGGGCGGCGIMVNSSGCGGCGAGGCGGGCGGCGIMVNSSGCGGCGAGGCGGGCGGCGIMVNSSGCGGCGAGGCGGCGGGGCGSRVRSSGINTGHDMKDVEPGNSAISNGCENPMYMEEAVKA</sequence>
<dbReference type="PANTHER" id="PTHR34365:SF7">
    <property type="entry name" value="GLYCINE-RICH DOMAIN-CONTAINING PROTEIN 1"/>
    <property type="match status" value="1"/>
</dbReference>
<feature type="domain" description="GRDP C2" evidence="1">
    <location>
        <begin position="327"/>
        <end position="459"/>
    </location>
</feature>
<gene>
    <name evidence="3" type="ORF">CCACVL1_26618</name>
</gene>
<dbReference type="InterPro" id="IPR009836">
    <property type="entry name" value="GRDP-like"/>
</dbReference>
<dbReference type="Pfam" id="PF07173">
    <property type="entry name" value="GRDP-like"/>
    <property type="match status" value="1"/>
</dbReference>
<name>A0A1R3GEA6_COCAP</name>
<organism evidence="3 4">
    <name type="scientific">Corchorus capsularis</name>
    <name type="common">Jute</name>
    <dbReference type="NCBI Taxonomy" id="210143"/>
    <lineage>
        <taxon>Eukaryota</taxon>
        <taxon>Viridiplantae</taxon>
        <taxon>Streptophyta</taxon>
        <taxon>Embryophyta</taxon>
        <taxon>Tracheophyta</taxon>
        <taxon>Spermatophyta</taxon>
        <taxon>Magnoliopsida</taxon>
        <taxon>eudicotyledons</taxon>
        <taxon>Gunneridae</taxon>
        <taxon>Pentapetalae</taxon>
        <taxon>rosids</taxon>
        <taxon>malvids</taxon>
        <taxon>Malvales</taxon>
        <taxon>Malvaceae</taxon>
        <taxon>Grewioideae</taxon>
        <taxon>Apeibeae</taxon>
        <taxon>Corchorus</taxon>
    </lineage>
</organism>
<dbReference type="PANTHER" id="PTHR34365">
    <property type="entry name" value="ENOLASE (DUF1399)"/>
    <property type="match status" value="1"/>
</dbReference>
<dbReference type="AlphaFoldDB" id="A0A1R3GEA6"/>
<dbReference type="STRING" id="210143.A0A1R3GEA6"/>
<evidence type="ECO:0000313" key="3">
    <source>
        <dbReference type="EMBL" id="OMO56330.1"/>
    </source>
</evidence>
<proteinExistence type="predicted"/>
<dbReference type="Pfam" id="PF25335">
    <property type="entry name" value="GRDP_C"/>
    <property type="match status" value="1"/>
</dbReference>
<dbReference type="Gramene" id="OMO56330">
    <property type="protein sequence ID" value="OMO56330"/>
    <property type="gene ID" value="CCACVL1_26618"/>
</dbReference>
<comment type="caution">
    <text evidence="3">The sequence shown here is derived from an EMBL/GenBank/DDBJ whole genome shotgun (WGS) entry which is preliminary data.</text>
</comment>
<evidence type="ECO:0000313" key="4">
    <source>
        <dbReference type="Proteomes" id="UP000188268"/>
    </source>
</evidence>
<dbReference type="Pfam" id="PF25334">
    <property type="entry name" value="C2_GRDP"/>
    <property type="match status" value="1"/>
</dbReference>
<dbReference type="InterPro" id="IPR057518">
    <property type="entry name" value="GRDP_C"/>
</dbReference>